<dbReference type="AlphaFoldDB" id="A0A918YQE0"/>
<protein>
    <recommendedName>
        <fullName evidence="2">Tc1-like transposase DDE domain-containing protein</fullName>
    </recommendedName>
</protein>
<feature type="domain" description="Tc1-like transposase DDE" evidence="2">
    <location>
        <begin position="4"/>
        <end position="60"/>
    </location>
</feature>
<name>A0A918YQE0_9ACTN</name>
<dbReference type="InterPro" id="IPR038717">
    <property type="entry name" value="Tc1-like_DDE_dom"/>
</dbReference>
<reference evidence="3" key="1">
    <citation type="journal article" date="2014" name="Int. J. Syst. Evol. Microbiol.">
        <title>Complete genome sequence of Corynebacterium casei LMG S-19264T (=DSM 44701T), isolated from a smear-ripened cheese.</title>
        <authorList>
            <consortium name="US DOE Joint Genome Institute (JGI-PGF)"/>
            <person name="Walter F."/>
            <person name="Albersmeier A."/>
            <person name="Kalinowski J."/>
            <person name="Ruckert C."/>
        </authorList>
    </citation>
    <scope>NUCLEOTIDE SEQUENCE</scope>
    <source>
        <strain evidence="3">JCM 4714</strain>
    </source>
</reference>
<accession>A0A918YQE0</accession>
<evidence type="ECO:0000259" key="2">
    <source>
        <dbReference type="Pfam" id="PF13358"/>
    </source>
</evidence>
<reference evidence="3" key="2">
    <citation type="submission" date="2020-09" db="EMBL/GenBank/DDBJ databases">
        <authorList>
            <person name="Sun Q."/>
            <person name="Ohkuma M."/>
        </authorList>
    </citation>
    <scope>NUCLEOTIDE SEQUENCE</scope>
    <source>
        <strain evidence="3">JCM 4714</strain>
    </source>
</reference>
<dbReference type="InterPro" id="IPR036397">
    <property type="entry name" value="RNaseH_sf"/>
</dbReference>
<evidence type="ECO:0000313" key="3">
    <source>
        <dbReference type="EMBL" id="GHE11724.1"/>
    </source>
</evidence>
<comment type="caution">
    <text evidence="3">The sequence shown here is derived from an EMBL/GenBank/DDBJ whole genome shotgun (WGS) entry which is preliminary data.</text>
</comment>
<gene>
    <name evidence="3" type="ORF">GCM10010339_72490</name>
</gene>
<proteinExistence type="predicted"/>
<keyword evidence="4" id="KW-1185">Reference proteome</keyword>
<dbReference type="Pfam" id="PF13358">
    <property type="entry name" value="DDE_3"/>
    <property type="match status" value="1"/>
</dbReference>
<evidence type="ECO:0000256" key="1">
    <source>
        <dbReference type="SAM" id="MobiDB-lite"/>
    </source>
</evidence>
<dbReference type="GO" id="GO:0003676">
    <property type="term" value="F:nucleic acid binding"/>
    <property type="evidence" value="ECO:0007669"/>
    <property type="project" value="InterPro"/>
</dbReference>
<organism evidence="3 4">
    <name type="scientific">Streptomyces alanosinicus</name>
    <dbReference type="NCBI Taxonomy" id="68171"/>
    <lineage>
        <taxon>Bacteria</taxon>
        <taxon>Bacillati</taxon>
        <taxon>Actinomycetota</taxon>
        <taxon>Actinomycetes</taxon>
        <taxon>Kitasatosporales</taxon>
        <taxon>Streptomycetaceae</taxon>
        <taxon>Streptomyces</taxon>
    </lineage>
</organism>
<dbReference type="Gene3D" id="3.30.420.10">
    <property type="entry name" value="Ribonuclease H-like superfamily/Ribonuclease H"/>
    <property type="match status" value="1"/>
</dbReference>
<sequence length="104" mass="11267">MGERDFIELIDGVHHLVKAPIVLVWDRLNTHVSHAMRELIAERAWLMVFLLPAYSPDLDPSSGYGRTSSAAWPTSPWSNSTGLRPSSATGLNDPSTGPPPSTAS</sequence>
<evidence type="ECO:0000313" key="4">
    <source>
        <dbReference type="Proteomes" id="UP000655443"/>
    </source>
</evidence>
<feature type="region of interest" description="Disordered" evidence="1">
    <location>
        <begin position="61"/>
        <end position="104"/>
    </location>
</feature>
<feature type="compositionally biased region" description="Polar residues" evidence="1">
    <location>
        <begin position="64"/>
        <end position="95"/>
    </location>
</feature>
<dbReference type="Proteomes" id="UP000655443">
    <property type="component" value="Unassembled WGS sequence"/>
</dbReference>
<dbReference type="EMBL" id="BMVG01000030">
    <property type="protein sequence ID" value="GHE11724.1"/>
    <property type="molecule type" value="Genomic_DNA"/>
</dbReference>